<name>A0ABN2MVR6_9MICO</name>
<reference evidence="3 4" key="1">
    <citation type="journal article" date="2019" name="Int. J. Syst. Evol. Microbiol.">
        <title>The Global Catalogue of Microorganisms (GCM) 10K type strain sequencing project: providing services to taxonomists for standard genome sequencing and annotation.</title>
        <authorList>
            <consortium name="The Broad Institute Genomics Platform"/>
            <consortium name="The Broad Institute Genome Sequencing Center for Infectious Disease"/>
            <person name="Wu L."/>
            <person name="Ma J."/>
        </authorList>
    </citation>
    <scope>NUCLEOTIDE SEQUENCE [LARGE SCALE GENOMIC DNA]</scope>
    <source>
        <strain evidence="3 4">JCM 14323</strain>
    </source>
</reference>
<protein>
    <submittedName>
        <fullName evidence="3">Uncharacterized protein</fullName>
    </submittedName>
</protein>
<evidence type="ECO:0000256" key="2">
    <source>
        <dbReference type="SAM" id="Phobius"/>
    </source>
</evidence>
<accession>A0ABN2MVR6</accession>
<feature type="region of interest" description="Disordered" evidence="1">
    <location>
        <begin position="1"/>
        <end position="65"/>
    </location>
</feature>
<gene>
    <name evidence="3" type="ORF">GCM10009750_26280</name>
</gene>
<dbReference type="Proteomes" id="UP001501746">
    <property type="component" value="Unassembled WGS sequence"/>
</dbReference>
<feature type="compositionally biased region" description="Low complexity" evidence="1">
    <location>
        <begin position="48"/>
        <end position="59"/>
    </location>
</feature>
<feature type="transmembrane region" description="Helical" evidence="2">
    <location>
        <begin position="187"/>
        <end position="213"/>
    </location>
</feature>
<evidence type="ECO:0000313" key="4">
    <source>
        <dbReference type="Proteomes" id="UP001501746"/>
    </source>
</evidence>
<evidence type="ECO:0000313" key="3">
    <source>
        <dbReference type="EMBL" id="GAA1839109.1"/>
    </source>
</evidence>
<keyword evidence="2" id="KW-0812">Transmembrane</keyword>
<dbReference type="EMBL" id="BAAANK010000007">
    <property type="protein sequence ID" value="GAA1839109.1"/>
    <property type="molecule type" value="Genomic_DNA"/>
</dbReference>
<proteinExistence type="predicted"/>
<feature type="transmembrane region" description="Helical" evidence="2">
    <location>
        <begin position="146"/>
        <end position="167"/>
    </location>
</feature>
<dbReference type="RefSeq" id="WP_157426825.1">
    <property type="nucleotide sequence ID" value="NZ_BAAANK010000007.1"/>
</dbReference>
<sequence>MSDEAARAIDPRFDPRYQRGYTPGVHEVPTAVPEAPREAQRVEREPGGRAAATEAAVARKPQRGDTAIVSDEQAHDHAAALLAYFGRETGSEAVGSTGGPPRGARIEAPPAAAGQYADSGMAELLDASVTDAEHESESPFVRHPSLAFWVSLASSIAFVLIGAVLYWNVNLEQMQPGGRIGGEDQAFLSTMHALGLGLVQAGVLGIVVVLALWSVQVARGRRS</sequence>
<feature type="compositionally biased region" description="Basic and acidic residues" evidence="1">
    <location>
        <begin position="1"/>
        <end position="17"/>
    </location>
</feature>
<keyword evidence="2" id="KW-0472">Membrane</keyword>
<keyword evidence="2" id="KW-1133">Transmembrane helix</keyword>
<feature type="region of interest" description="Disordered" evidence="1">
    <location>
        <begin position="91"/>
        <end position="112"/>
    </location>
</feature>
<organism evidence="3 4">
    <name type="scientific">Agromyces salentinus</name>
    <dbReference type="NCBI Taxonomy" id="269421"/>
    <lineage>
        <taxon>Bacteria</taxon>
        <taxon>Bacillati</taxon>
        <taxon>Actinomycetota</taxon>
        <taxon>Actinomycetes</taxon>
        <taxon>Micrococcales</taxon>
        <taxon>Microbacteriaceae</taxon>
        <taxon>Agromyces</taxon>
    </lineage>
</organism>
<comment type="caution">
    <text evidence="3">The sequence shown here is derived from an EMBL/GenBank/DDBJ whole genome shotgun (WGS) entry which is preliminary data.</text>
</comment>
<evidence type="ECO:0000256" key="1">
    <source>
        <dbReference type="SAM" id="MobiDB-lite"/>
    </source>
</evidence>
<feature type="compositionally biased region" description="Basic and acidic residues" evidence="1">
    <location>
        <begin position="35"/>
        <end position="47"/>
    </location>
</feature>
<keyword evidence="4" id="KW-1185">Reference proteome</keyword>